<dbReference type="AlphaFoldDB" id="A0A8E2ASJ1"/>
<dbReference type="EMBL" id="KV722418">
    <property type="protein sequence ID" value="OCH89811.1"/>
    <property type="molecule type" value="Genomic_DNA"/>
</dbReference>
<dbReference type="OrthoDB" id="2608369at2759"/>
<gene>
    <name evidence="2" type="ORF">OBBRIDRAFT_888128</name>
</gene>
<protein>
    <submittedName>
        <fullName evidence="2">Uncharacterized protein</fullName>
    </submittedName>
</protein>
<name>A0A8E2ASJ1_9APHY</name>
<evidence type="ECO:0000256" key="1">
    <source>
        <dbReference type="SAM" id="Coils"/>
    </source>
</evidence>
<organism evidence="2 3">
    <name type="scientific">Obba rivulosa</name>
    <dbReference type="NCBI Taxonomy" id="1052685"/>
    <lineage>
        <taxon>Eukaryota</taxon>
        <taxon>Fungi</taxon>
        <taxon>Dikarya</taxon>
        <taxon>Basidiomycota</taxon>
        <taxon>Agaricomycotina</taxon>
        <taxon>Agaricomycetes</taxon>
        <taxon>Polyporales</taxon>
        <taxon>Gelatoporiaceae</taxon>
        <taxon>Obba</taxon>
    </lineage>
</organism>
<evidence type="ECO:0000313" key="3">
    <source>
        <dbReference type="Proteomes" id="UP000250043"/>
    </source>
</evidence>
<evidence type="ECO:0000313" key="2">
    <source>
        <dbReference type="EMBL" id="OCH89811.1"/>
    </source>
</evidence>
<dbReference type="Gene3D" id="3.40.50.300">
    <property type="entry name" value="P-loop containing nucleotide triphosphate hydrolases"/>
    <property type="match status" value="1"/>
</dbReference>
<reference evidence="2 3" key="1">
    <citation type="submission" date="2016-07" db="EMBL/GenBank/DDBJ databases">
        <title>Draft genome of the white-rot fungus Obba rivulosa 3A-2.</title>
        <authorList>
            <consortium name="DOE Joint Genome Institute"/>
            <person name="Miettinen O."/>
            <person name="Riley R."/>
            <person name="Acob R."/>
            <person name="Barry K."/>
            <person name="Cullen D."/>
            <person name="De Vries R."/>
            <person name="Hainaut M."/>
            <person name="Hatakka A."/>
            <person name="Henrissat B."/>
            <person name="Hilden K."/>
            <person name="Kuo R."/>
            <person name="Labutti K."/>
            <person name="Lipzen A."/>
            <person name="Makela M.R."/>
            <person name="Sandor L."/>
            <person name="Spatafora J.W."/>
            <person name="Grigoriev I.V."/>
            <person name="Hibbett D.S."/>
        </authorList>
    </citation>
    <scope>NUCLEOTIDE SEQUENCE [LARGE SCALE GENOMIC DNA]</scope>
    <source>
        <strain evidence="2 3">3A-2</strain>
    </source>
</reference>
<keyword evidence="3" id="KW-1185">Reference proteome</keyword>
<sequence>MSIEKLIAVMGPDESDKATFIDRASGSRHRETVDFFPSMRVSEATGPIVVDDFEFSYRFIHIPAIGSATGSEAETLFTIAGILASLYKDDVRLNGVIYLMDDSTGTSDAHSDFEIIEKLCGNDVMPNFLIQTDQHIQGTSPWDRAINAGARCVSHNLDGWFVHHILRHWYKRSRKTLLIQSEMVDHGLDFSQTSAGRMLRRELIGQLQNQVEELCNARTWKLNDTASAARRRIAQLTDQLQALNAISEIHSVLAKLPTRDVDLMAPVPRASLSASQATGAPSAKKSSLEEQVQALAEELVKTQRRLAEAESRIDELETQMKNTTTLVLPPLPERGPETMTLRIKLT</sequence>
<proteinExistence type="predicted"/>
<feature type="coiled-coil region" evidence="1">
    <location>
        <begin position="285"/>
        <end position="326"/>
    </location>
</feature>
<dbReference type="InterPro" id="IPR027417">
    <property type="entry name" value="P-loop_NTPase"/>
</dbReference>
<dbReference type="Proteomes" id="UP000250043">
    <property type="component" value="Unassembled WGS sequence"/>
</dbReference>
<keyword evidence="1" id="KW-0175">Coiled coil</keyword>
<accession>A0A8E2ASJ1</accession>